<gene>
    <name evidence="1" type="ORF">AAF454_09135</name>
</gene>
<reference evidence="1 2" key="1">
    <citation type="submission" date="2024-04" db="EMBL/GenBank/DDBJ databases">
        <authorList>
            <person name="Wu Y.S."/>
            <person name="Zhang L."/>
        </authorList>
    </citation>
    <scope>NUCLEOTIDE SEQUENCE [LARGE SCALE GENOMIC DNA]</scope>
    <source>
        <strain evidence="1 2">KG-01</strain>
    </source>
</reference>
<comment type="caution">
    <text evidence="1">The sequence shown here is derived from an EMBL/GenBank/DDBJ whole genome shotgun (WGS) entry which is preliminary data.</text>
</comment>
<proteinExistence type="predicted"/>
<accession>A0ABU9LKN0</accession>
<name>A0ABU9LKN0_9BACL</name>
<protein>
    <submittedName>
        <fullName evidence="1">GyrI-like domain-containing protein</fullName>
    </submittedName>
</protein>
<sequence length="143" mass="16600">MYVRIEEQVGFRIRGFRTNVVTQASIMELRKKLNQALKIQHRVPRVTYGVFFPEEHEELSVAAYYAGIVGASTIPLENAEDVVISSGRYVIATSTNEKYDAFAFFHRIRQADYFRFRKAPILEQYAYNKETGEESVELWVPII</sequence>
<dbReference type="Proteomes" id="UP001398420">
    <property type="component" value="Unassembled WGS sequence"/>
</dbReference>
<dbReference type="Gene3D" id="3.20.80.10">
    <property type="entry name" value="Regulatory factor, effector binding domain"/>
    <property type="match status" value="1"/>
</dbReference>
<dbReference type="InterPro" id="IPR011256">
    <property type="entry name" value="Reg_factor_effector_dom_sf"/>
</dbReference>
<dbReference type="EMBL" id="JBCEWA010000006">
    <property type="protein sequence ID" value="MEL5988565.1"/>
    <property type="molecule type" value="Genomic_DNA"/>
</dbReference>
<evidence type="ECO:0000313" key="1">
    <source>
        <dbReference type="EMBL" id="MEL5988565.1"/>
    </source>
</evidence>
<keyword evidence="2" id="KW-1185">Reference proteome</keyword>
<organism evidence="1 2">
    <name type="scientific">Kurthia gibsonii</name>
    <dbReference type="NCBI Taxonomy" id="33946"/>
    <lineage>
        <taxon>Bacteria</taxon>
        <taxon>Bacillati</taxon>
        <taxon>Bacillota</taxon>
        <taxon>Bacilli</taxon>
        <taxon>Bacillales</taxon>
        <taxon>Caryophanaceae</taxon>
        <taxon>Kurthia</taxon>
    </lineage>
</organism>
<dbReference type="SUPFAM" id="SSF55136">
    <property type="entry name" value="Probable bacterial effector-binding domain"/>
    <property type="match status" value="1"/>
</dbReference>
<evidence type="ECO:0000313" key="2">
    <source>
        <dbReference type="Proteomes" id="UP001398420"/>
    </source>
</evidence>
<dbReference type="RefSeq" id="WP_087681069.1">
    <property type="nucleotide sequence ID" value="NZ_JBCEWA010000006.1"/>
</dbReference>